<dbReference type="InterPro" id="IPR045170">
    <property type="entry name" value="MTOX"/>
</dbReference>
<evidence type="ECO:0000256" key="1">
    <source>
        <dbReference type="ARBA" id="ARBA00001974"/>
    </source>
</evidence>
<sequence>MAAQSGSSVYDCIVIGAGIQGSFTAYHLSKHKRRTLLLEQFPLPHSRGSSHGQTRITRKAYPQEFYTKMMAECYQLWAELETESNTTLYRQTGLLLLGPEENPEFCSTWRSLVQNQVPCQYLMAQEIQQRFPGVCLQPGEAAFIDHTAGVLYADKALRAVQDLFCHFGGTIRDGEKVVDIKPGSVVTVTTTSGIYQAKSLVVAAGPWTNKLMASLGLQLPLQTLKINVCYWKEKVPGSYGVPQNFPCFLGFHLNKAQHHIYGLPSKEYPGLIKVCYHHGNEVDPDERDREAKTPGLQEIPILSDFISKYLPGLEAEPAVIEHCMYTNTPDENFILDRHPSFQNIIVGAGFSGHGFKLSPMVGKILCELSMGKAPDCDLQPFRIQRFQNHLKSAL</sequence>
<dbReference type="CTD" id="51268"/>
<dbReference type="SUPFAM" id="SSF51905">
    <property type="entry name" value="FAD/NAD(P)-binding domain"/>
    <property type="match status" value="1"/>
</dbReference>
<dbReference type="OrthoDB" id="424974at2759"/>
<evidence type="ECO:0000259" key="14">
    <source>
        <dbReference type="Pfam" id="PF01266"/>
    </source>
</evidence>
<evidence type="ECO:0000256" key="12">
    <source>
        <dbReference type="ARBA" id="ARBA00082030"/>
    </source>
</evidence>
<dbReference type="PANTHER" id="PTHR10961:SF46">
    <property type="entry name" value="PEROXISOMAL SARCOSINE OXIDASE"/>
    <property type="match status" value="1"/>
</dbReference>
<protein>
    <recommendedName>
        <fullName evidence="11">Peroxisomal sarcosine oxidase</fullName>
        <ecNumber evidence="3">1.5.3.1</ecNumber>
        <ecNumber evidence="10">1.5.3.7</ecNumber>
    </recommendedName>
    <alternativeName>
        <fullName evidence="12">L-pipecolate oxidase</fullName>
    </alternativeName>
    <alternativeName>
        <fullName evidence="13">L-pipecolic acid oxidase</fullName>
    </alternativeName>
</protein>
<dbReference type="GO" id="GO:0050031">
    <property type="term" value="F:L-pipecolate oxidase activity"/>
    <property type="evidence" value="ECO:0007669"/>
    <property type="project" value="UniProtKB-EC"/>
</dbReference>
<dbReference type="Proteomes" id="UP000515156">
    <property type="component" value="Chromosome 13"/>
</dbReference>
<evidence type="ECO:0000256" key="4">
    <source>
        <dbReference type="ARBA" id="ARBA00022630"/>
    </source>
</evidence>
<dbReference type="EC" id="1.5.3.7" evidence="10"/>
<feature type="domain" description="FAD dependent oxidoreductase" evidence="14">
    <location>
        <begin position="11"/>
        <end position="368"/>
    </location>
</feature>
<dbReference type="GO" id="GO:0033514">
    <property type="term" value="P:L-lysine catabolic process to acetyl-CoA via L-pipecolate"/>
    <property type="evidence" value="ECO:0007669"/>
    <property type="project" value="TreeGrafter"/>
</dbReference>
<keyword evidence="5" id="KW-0274">FAD</keyword>
<dbReference type="Pfam" id="PF01266">
    <property type="entry name" value="DAO"/>
    <property type="match status" value="1"/>
</dbReference>
<evidence type="ECO:0000256" key="10">
    <source>
        <dbReference type="ARBA" id="ARBA00066548"/>
    </source>
</evidence>
<keyword evidence="6" id="KW-0560">Oxidoreductase</keyword>
<comment type="catalytic activity">
    <reaction evidence="8">
        <text>sarcosine + O2 + H2O = formaldehyde + glycine + H2O2</text>
        <dbReference type="Rhea" id="RHEA:13313"/>
        <dbReference type="ChEBI" id="CHEBI:15377"/>
        <dbReference type="ChEBI" id="CHEBI:15379"/>
        <dbReference type="ChEBI" id="CHEBI:16240"/>
        <dbReference type="ChEBI" id="CHEBI:16842"/>
        <dbReference type="ChEBI" id="CHEBI:57305"/>
        <dbReference type="ChEBI" id="CHEBI:57433"/>
        <dbReference type="EC" id="1.5.3.1"/>
    </reaction>
</comment>
<dbReference type="KEGG" id="muo:115456622"/>
<dbReference type="InParanoid" id="A0A6P7WEV6"/>
<dbReference type="GO" id="GO:0008115">
    <property type="term" value="F:sarcosine oxidase activity"/>
    <property type="evidence" value="ECO:0007669"/>
    <property type="project" value="UniProtKB-EC"/>
</dbReference>
<dbReference type="NCBIfam" id="TIGR01377">
    <property type="entry name" value="soxA_mon"/>
    <property type="match status" value="1"/>
</dbReference>
<keyword evidence="4" id="KW-0285">Flavoprotein</keyword>
<comment type="catalytic activity">
    <reaction evidence="7">
        <text>L-pipecolate + O2 = L-1-piperideine-6-carboxylate + H2O2 + H(+)</text>
        <dbReference type="Rhea" id="RHEA:11992"/>
        <dbReference type="ChEBI" id="CHEBI:15378"/>
        <dbReference type="ChEBI" id="CHEBI:15379"/>
        <dbReference type="ChEBI" id="CHEBI:16240"/>
        <dbReference type="ChEBI" id="CHEBI:58769"/>
        <dbReference type="ChEBI" id="CHEBI:61185"/>
        <dbReference type="EC" id="1.5.3.7"/>
    </reaction>
</comment>
<evidence type="ECO:0000313" key="15">
    <source>
        <dbReference type="Proteomes" id="UP000515156"/>
    </source>
</evidence>
<comment type="function">
    <text evidence="9">Metabolizes sarcosine, L-pipecolic acid and L-proline.</text>
</comment>
<organism evidence="15 16">
    <name type="scientific">Microcaecilia unicolor</name>
    <dbReference type="NCBI Taxonomy" id="1415580"/>
    <lineage>
        <taxon>Eukaryota</taxon>
        <taxon>Metazoa</taxon>
        <taxon>Chordata</taxon>
        <taxon>Craniata</taxon>
        <taxon>Vertebrata</taxon>
        <taxon>Euteleostomi</taxon>
        <taxon>Amphibia</taxon>
        <taxon>Gymnophiona</taxon>
        <taxon>Siphonopidae</taxon>
        <taxon>Microcaecilia</taxon>
    </lineage>
</organism>
<dbReference type="FunCoup" id="A0A6P7WEV6">
    <property type="interactions" value="369"/>
</dbReference>
<evidence type="ECO:0000256" key="2">
    <source>
        <dbReference type="ARBA" id="ARBA00010989"/>
    </source>
</evidence>
<dbReference type="InterPro" id="IPR006076">
    <property type="entry name" value="FAD-dep_OxRdtase"/>
</dbReference>
<dbReference type="GO" id="GO:0050660">
    <property type="term" value="F:flavin adenine dinucleotide binding"/>
    <property type="evidence" value="ECO:0007669"/>
    <property type="project" value="InterPro"/>
</dbReference>
<dbReference type="PANTHER" id="PTHR10961">
    <property type="entry name" value="PEROXISOMAL SARCOSINE OXIDASE"/>
    <property type="match status" value="1"/>
</dbReference>
<dbReference type="InterPro" id="IPR036188">
    <property type="entry name" value="FAD/NAD-bd_sf"/>
</dbReference>
<dbReference type="Gene3D" id="3.30.9.10">
    <property type="entry name" value="D-Amino Acid Oxidase, subunit A, domain 2"/>
    <property type="match status" value="1"/>
</dbReference>
<evidence type="ECO:0000256" key="8">
    <source>
        <dbReference type="ARBA" id="ARBA00052742"/>
    </source>
</evidence>
<evidence type="ECO:0000256" key="7">
    <source>
        <dbReference type="ARBA" id="ARBA00051859"/>
    </source>
</evidence>
<dbReference type="SUPFAM" id="SSF54373">
    <property type="entry name" value="FAD-linked reductases, C-terminal domain"/>
    <property type="match status" value="1"/>
</dbReference>
<dbReference type="RefSeq" id="XP_030041692.1">
    <property type="nucleotide sequence ID" value="XM_030185832.1"/>
</dbReference>
<evidence type="ECO:0000256" key="3">
    <source>
        <dbReference type="ARBA" id="ARBA00012769"/>
    </source>
</evidence>
<evidence type="ECO:0000256" key="9">
    <source>
        <dbReference type="ARBA" id="ARBA00055924"/>
    </source>
</evidence>
<evidence type="ECO:0000256" key="6">
    <source>
        <dbReference type="ARBA" id="ARBA00023002"/>
    </source>
</evidence>
<comment type="similarity">
    <text evidence="2">Belongs to the MSOX/MTOX family.</text>
</comment>
<gene>
    <name evidence="16" type="primary">PIPOX</name>
</gene>
<evidence type="ECO:0000256" key="11">
    <source>
        <dbReference type="ARBA" id="ARBA00070200"/>
    </source>
</evidence>
<evidence type="ECO:0000313" key="16">
    <source>
        <dbReference type="RefSeq" id="XP_030041692.1"/>
    </source>
</evidence>
<reference evidence="16" key="1">
    <citation type="submission" date="2025-08" db="UniProtKB">
        <authorList>
            <consortium name="RefSeq"/>
        </authorList>
    </citation>
    <scope>IDENTIFICATION</scope>
</reference>
<keyword evidence="15" id="KW-1185">Reference proteome</keyword>
<dbReference type="GeneID" id="115456622"/>
<comment type="cofactor">
    <cofactor evidence="1">
        <name>FAD</name>
        <dbReference type="ChEBI" id="CHEBI:57692"/>
    </cofactor>
</comment>
<dbReference type="AlphaFoldDB" id="A0A6P7WEV6"/>
<evidence type="ECO:0000256" key="13">
    <source>
        <dbReference type="ARBA" id="ARBA00082118"/>
    </source>
</evidence>
<dbReference type="NCBIfam" id="NF008425">
    <property type="entry name" value="PRK11259.1"/>
    <property type="match status" value="1"/>
</dbReference>
<dbReference type="GO" id="GO:0005777">
    <property type="term" value="C:peroxisome"/>
    <property type="evidence" value="ECO:0007669"/>
    <property type="project" value="TreeGrafter"/>
</dbReference>
<name>A0A6P7WEV6_9AMPH</name>
<evidence type="ECO:0000256" key="5">
    <source>
        <dbReference type="ARBA" id="ARBA00022827"/>
    </source>
</evidence>
<accession>A0A6P7WEV6</accession>
<dbReference type="FunFam" id="3.50.50.60:FF:000189">
    <property type="entry name" value="Monomeric sarcosine oxidase"/>
    <property type="match status" value="1"/>
</dbReference>
<dbReference type="EC" id="1.5.3.1" evidence="3"/>
<dbReference type="Gene3D" id="3.50.50.60">
    <property type="entry name" value="FAD/NAD(P)-binding domain"/>
    <property type="match status" value="1"/>
</dbReference>
<proteinExistence type="inferred from homology"/>